<proteinExistence type="predicted"/>
<dbReference type="PANTHER" id="PTHR43279">
    <property type="entry name" value="CATECHOL-2,3-DIOXYGENASE"/>
    <property type="match status" value="1"/>
</dbReference>
<dbReference type="Gene3D" id="3.10.180.10">
    <property type="entry name" value="2,3-Dihydroxybiphenyl 1,2-Dioxygenase, domain 1"/>
    <property type="match status" value="2"/>
</dbReference>
<dbReference type="EMBL" id="LGCI01000006">
    <property type="protein sequence ID" value="KOY82285.1"/>
    <property type="molecule type" value="Genomic_DNA"/>
</dbReference>
<feature type="domain" description="VOC" evidence="2">
    <location>
        <begin position="10"/>
        <end position="126"/>
    </location>
</feature>
<keyword evidence="4" id="KW-1185">Reference proteome</keyword>
<dbReference type="PANTHER" id="PTHR43279:SF1">
    <property type="entry name" value="CATECHOL-2,3-DIOXYGENASE"/>
    <property type="match status" value="1"/>
</dbReference>
<dbReference type="InterPro" id="IPR018146">
    <property type="entry name" value="Glyoxalase_1_CS"/>
</dbReference>
<dbReference type="STRING" id="33935.ADM90_11685"/>
<dbReference type="InterPro" id="IPR029068">
    <property type="entry name" value="Glyas_Bleomycin-R_OHBP_Dase"/>
</dbReference>
<name>A0A0N0UWW9_9BACI</name>
<dbReference type="CDD" id="cd16359">
    <property type="entry name" value="VOC_BsCatE_like_C"/>
    <property type="match status" value="1"/>
</dbReference>
<evidence type="ECO:0000259" key="2">
    <source>
        <dbReference type="PROSITE" id="PS51819"/>
    </source>
</evidence>
<dbReference type="PROSITE" id="PS00934">
    <property type="entry name" value="GLYOXALASE_I_1"/>
    <property type="match status" value="1"/>
</dbReference>
<gene>
    <name evidence="3" type="ORF">ADM90_11685</name>
</gene>
<sequence>MHFHQKPNTYVTNVEIKVSDLQRSLQYYQEVIGFQILQQEAYKATLTVDGQTALLTIVQPETVEEKVGQTTGLYHFALLLPSRRDLANIINHFHQKSVYFGASDHHVSEALYLNDPDGNGIEVYADRPEQEWLWHFNQVHMVTEPLHIRSILAEGDGHWHGLPANTVMGHIHLSVSNLADAEQFYIKGLGFDIVTRYGTQALFISTGRYHHHIGLNTWQSANAPKLGEHQVGLKAFSLRLNDEEQATTMKANLRAIGAPVVEVDGGFQTEDPAGNVVLLKFY</sequence>
<feature type="domain" description="VOC" evidence="2">
    <location>
        <begin position="167"/>
        <end position="282"/>
    </location>
</feature>
<protein>
    <submittedName>
        <fullName evidence="3">Glyoxalase</fullName>
    </submittedName>
</protein>
<dbReference type="PATRIC" id="fig|33935.3.peg.4260"/>
<dbReference type="Proteomes" id="UP000037977">
    <property type="component" value="Unassembled WGS sequence"/>
</dbReference>
<keyword evidence="1" id="KW-0479">Metal-binding</keyword>
<reference evidence="3 4" key="1">
    <citation type="submission" date="2015-07" db="EMBL/GenBank/DDBJ databases">
        <title>Genome sequencing project for genomic taxonomy and phylogenomics of Bacillus-like bacteria.</title>
        <authorList>
            <person name="Liu B."/>
            <person name="Wang J."/>
            <person name="Zhu Y."/>
            <person name="Liu G."/>
            <person name="Chen Q."/>
            <person name="Chen Z."/>
            <person name="Che J."/>
            <person name="Ge C."/>
            <person name="Shi H."/>
            <person name="Pan Z."/>
            <person name="Liu X."/>
        </authorList>
    </citation>
    <scope>NUCLEOTIDE SEQUENCE [LARGE SCALE GENOMIC DNA]</scope>
    <source>
        <strain evidence="3 4">DSM 54</strain>
    </source>
</reference>
<dbReference type="GO" id="GO:0046872">
    <property type="term" value="F:metal ion binding"/>
    <property type="evidence" value="ECO:0007669"/>
    <property type="project" value="UniProtKB-KW"/>
</dbReference>
<dbReference type="RefSeq" id="WP_053995187.1">
    <property type="nucleotide sequence ID" value="NZ_CP065643.1"/>
</dbReference>
<dbReference type="InterPro" id="IPR037523">
    <property type="entry name" value="VOC_core"/>
</dbReference>
<dbReference type="SUPFAM" id="SSF54593">
    <property type="entry name" value="Glyoxalase/Bleomycin resistance protein/Dihydroxybiphenyl dioxygenase"/>
    <property type="match status" value="2"/>
</dbReference>
<dbReference type="GO" id="GO:0004462">
    <property type="term" value="F:lactoylglutathione lyase activity"/>
    <property type="evidence" value="ECO:0007669"/>
    <property type="project" value="InterPro"/>
</dbReference>
<dbReference type="PROSITE" id="PS51819">
    <property type="entry name" value="VOC"/>
    <property type="match status" value="2"/>
</dbReference>
<dbReference type="InterPro" id="IPR004360">
    <property type="entry name" value="Glyas_Fos-R_dOase_dom"/>
</dbReference>
<organism evidence="3 4">
    <name type="scientific">Lysinibacillus macroides</name>
    <dbReference type="NCBI Taxonomy" id="33935"/>
    <lineage>
        <taxon>Bacteria</taxon>
        <taxon>Bacillati</taxon>
        <taxon>Bacillota</taxon>
        <taxon>Bacilli</taxon>
        <taxon>Bacillales</taxon>
        <taxon>Bacillaceae</taxon>
        <taxon>Lysinibacillus</taxon>
    </lineage>
</organism>
<accession>A0A0N0UWW9</accession>
<dbReference type="OrthoDB" id="9792626at2"/>
<dbReference type="AlphaFoldDB" id="A0A0N0UWW9"/>
<evidence type="ECO:0000256" key="1">
    <source>
        <dbReference type="ARBA" id="ARBA00022723"/>
    </source>
</evidence>
<evidence type="ECO:0000313" key="4">
    <source>
        <dbReference type="Proteomes" id="UP000037977"/>
    </source>
</evidence>
<comment type="caution">
    <text evidence="3">The sequence shown here is derived from an EMBL/GenBank/DDBJ whole genome shotgun (WGS) entry which is preliminary data.</text>
</comment>
<dbReference type="Pfam" id="PF00903">
    <property type="entry name" value="Glyoxalase"/>
    <property type="match status" value="2"/>
</dbReference>
<evidence type="ECO:0000313" key="3">
    <source>
        <dbReference type="EMBL" id="KOY82285.1"/>
    </source>
</evidence>